<dbReference type="OrthoDB" id="67965at2759"/>
<sequence length="355" mass="39058">MSSKKPYDETSRARDNVRRGVKQSNYLGTATFLGFRAADPFLQYGILSKGWANPLIQKAGGGVLPKGPPLITSTPFDSLGLSPYRSILFAMSVGSMLKQNTHLLTVQQEEMPPISGAVIGCFNALFNSLNSIFFICSQTSASANGEHFPQTPLIVGSALYAVGLFTEWFSEVQRAAFKRKPENKGKVYDGGLFGLSRHVNYLGYTMWRTGYAMAAGGWTWGATVAAIFTYDFTQRGIPVLQHYLEEKYGDQYARYQNAVPYKFVPMTTHPTEAKPAFISKTSQTQHSQDQRTRDRWESLPDHEVPTSSFPEPKAEDLATLTVDREWIAGLRAAAARDSAAFGGLGPGYIGVEAGY</sequence>
<reference evidence="2 3" key="1">
    <citation type="journal article" date="2018" name="BMC Genomics">
        <title>Genomic evidence for intraspecific hybridization in a clonal and extremely halotolerant yeast.</title>
        <authorList>
            <person name="Gostincar C."/>
            <person name="Stajich J.E."/>
            <person name="Zupancic J."/>
            <person name="Zalar P."/>
            <person name="Gunde-Cimerman N."/>
        </authorList>
    </citation>
    <scope>NUCLEOTIDE SEQUENCE [LARGE SCALE GENOMIC DNA]</scope>
    <source>
        <strain evidence="2 3">EXF-151</strain>
    </source>
</reference>
<proteinExistence type="predicted"/>
<feature type="region of interest" description="Disordered" evidence="1">
    <location>
        <begin position="275"/>
        <end position="314"/>
    </location>
</feature>
<comment type="caution">
    <text evidence="2">The sequence shown here is derived from an EMBL/GenBank/DDBJ whole genome shotgun (WGS) entry which is preliminary data.</text>
</comment>
<accession>A0A3M7AMW7</accession>
<evidence type="ECO:0000256" key="1">
    <source>
        <dbReference type="SAM" id="MobiDB-lite"/>
    </source>
</evidence>
<dbReference type="Pfam" id="PF06966">
    <property type="entry name" value="DUF1295"/>
    <property type="match status" value="1"/>
</dbReference>
<dbReference type="Gene3D" id="1.20.120.1630">
    <property type="match status" value="1"/>
</dbReference>
<dbReference type="PANTHER" id="PTHR32251">
    <property type="entry name" value="3-OXO-5-ALPHA-STEROID 4-DEHYDROGENASE"/>
    <property type="match status" value="1"/>
</dbReference>
<evidence type="ECO:0000313" key="3">
    <source>
        <dbReference type="Proteomes" id="UP000270230"/>
    </source>
</evidence>
<dbReference type="PANTHER" id="PTHR32251:SF15">
    <property type="entry name" value="3-OXO-5-ALPHA-STEROID 4-DEHYDROGENASE (DUF1295)"/>
    <property type="match status" value="1"/>
</dbReference>
<dbReference type="Proteomes" id="UP000270230">
    <property type="component" value="Unassembled WGS sequence"/>
</dbReference>
<dbReference type="EMBL" id="QWIN01002679">
    <property type="protein sequence ID" value="RMY28894.1"/>
    <property type="molecule type" value="Genomic_DNA"/>
</dbReference>
<name>A0A3M7AMW7_HORWE</name>
<dbReference type="InterPro" id="IPR010721">
    <property type="entry name" value="UstE-like"/>
</dbReference>
<dbReference type="GO" id="GO:0016020">
    <property type="term" value="C:membrane"/>
    <property type="evidence" value="ECO:0007669"/>
    <property type="project" value="TreeGrafter"/>
</dbReference>
<organism evidence="2 3">
    <name type="scientific">Hortaea werneckii</name>
    <name type="common">Black yeast</name>
    <name type="synonym">Cladosporium werneckii</name>
    <dbReference type="NCBI Taxonomy" id="91943"/>
    <lineage>
        <taxon>Eukaryota</taxon>
        <taxon>Fungi</taxon>
        <taxon>Dikarya</taxon>
        <taxon>Ascomycota</taxon>
        <taxon>Pezizomycotina</taxon>
        <taxon>Dothideomycetes</taxon>
        <taxon>Dothideomycetidae</taxon>
        <taxon>Mycosphaerellales</taxon>
        <taxon>Teratosphaeriaceae</taxon>
        <taxon>Hortaea</taxon>
    </lineage>
</organism>
<dbReference type="PROSITE" id="PS50244">
    <property type="entry name" value="S5A_REDUCTASE"/>
    <property type="match status" value="1"/>
</dbReference>
<evidence type="ECO:0000313" key="2">
    <source>
        <dbReference type="EMBL" id="RMY28894.1"/>
    </source>
</evidence>
<feature type="compositionally biased region" description="Basic and acidic residues" evidence="1">
    <location>
        <begin position="288"/>
        <end position="304"/>
    </location>
</feature>
<gene>
    <name evidence="2" type="ORF">D0865_15649</name>
</gene>
<dbReference type="AlphaFoldDB" id="A0A3M7AMW7"/>
<protein>
    <submittedName>
        <fullName evidence="2">Uncharacterized protein</fullName>
    </submittedName>
</protein>